<dbReference type="RefSeq" id="WP_145300018.1">
    <property type="nucleotide sequence ID" value="NZ_CP036299.1"/>
</dbReference>
<dbReference type="Proteomes" id="UP000315349">
    <property type="component" value="Chromosome"/>
</dbReference>
<protein>
    <submittedName>
        <fullName evidence="1">Uncharacterized protein</fullName>
    </submittedName>
</protein>
<keyword evidence="2" id="KW-1185">Reference proteome</keyword>
<proteinExistence type="predicted"/>
<evidence type="ECO:0000313" key="2">
    <source>
        <dbReference type="Proteomes" id="UP000315349"/>
    </source>
</evidence>
<dbReference type="OrthoDB" id="217415at2"/>
<accession>A0A518GPH4</accession>
<dbReference type="EMBL" id="CP036299">
    <property type="protein sequence ID" value="QDV30522.1"/>
    <property type="molecule type" value="Genomic_DNA"/>
</dbReference>
<gene>
    <name evidence="1" type="ORF">Spb1_24560</name>
</gene>
<dbReference type="KEGG" id="peh:Spb1_24560"/>
<evidence type="ECO:0000313" key="1">
    <source>
        <dbReference type="EMBL" id="QDV30522.1"/>
    </source>
</evidence>
<reference evidence="1 2" key="1">
    <citation type="submission" date="2019-02" db="EMBL/GenBank/DDBJ databases">
        <title>Deep-cultivation of Planctomycetes and their phenomic and genomic characterization uncovers novel biology.</title>
        <authorList>
            <person name="Wiegand S."/>
            <person name="Jogler M."/>
            <person name="Boedeker C."/>
            <person name="Pinto D."/>
            <person name="Vollmers J."/>
            <person name="Rivas-Marin E."/>
            <person name="Kohn T."/>
            <person name="Peeters S.H."/>
            <person name="Heuer A."/>
            <person name="Rast P."/>
            <person name="Oberbeckmann S."/>
            <person name="Bunk B."/>
            <person name="Jeske O."/>
            <person name="Meyerdierks A."/>
            <person name="Storesund J.E."/>
            <person name="Kallscheuer N."/>
            <person name="Luecker S."/>
            <person name="Lage O.M."/>
            <person name="Pohl T."/>
            <person name="Merkel B.J."/>
            <person name="Hornburger P."/>
            <person name="Mueller R.-W."/>
            <person name="Bruemmer F."/>
            <person name="Labrenz M."/>
            <person name="Spormann A.M."/>
            <person name="Op den Camp H."/>
            <person name="Overmann J."/>
            <person name="Amann R."/>
            <person name="Jetten M.S.M."/>
            <person name="Mascher T."/>
            <person name="Medema M.H."/>
            <person name="Devos D.P."/>
            <person name="Kaster A.-K."/>
            <person name="Ovreas L."/>
            <person name="Rohde M."/>
            <person name="Galperin M.Y."/>
            <person name="Jogler C."/>
        </authorList>
    </citation>
    <scope>NUCLEOTIDE SEQUENCE [LARGE SCALE GENOMIC DNA]</scope>
    <source>
        <strain evidence="1 2">Spb1</strain>
    </source>
</reference>
<organism evidence="1 2">
    <name type="scientific">Planctopirus ephydatiae</name>
    <dbReference type="NCBI Taxonomy" id="2528019"/>
    <lineage>
        <taxon>Bacteria</taxon>
        <taxon>Pseudomonadati</taxon>
        <taxon>Planctomycetota</taxon>
        <taxon>Planctomycetia</taxon>
        <taxon>Planctomycetales</taxon>
        <taxon>Planctomycetaceae</taxon>
        <taxon>Planctopirus</taxon>
    </lineage>
</organism>
<sequence length="107" mass="11757">MGSGTSQVDNLHTDMTFDLASSGFDLHDEITQDQGQSDTKAGSLTEEVVIGGRSRSQESTTDLWVTNQRHKSRGSGLIGLFRLVVGLLRYPGHFEPVRRVGCIMHLI</sequence>
<name>A0A518GPH4_9PLAN</name>
<dbReference type="AlphaFoldDB" id="A0A518GPH4"/>